<evidence type="ECO:0000256" key="10">
    <source>
        <dbReference type="ARBA" id="ARBA00023011"/>
    </source>
</evidence>
<dbReference type="Pfam" id="PF00494">
    <property type="entry name" value="SQS_PSY"/>
    <property type="match status" value="1"/>
</dbReference>
<evidence type="ECO:0000313" key="23">
    <source>
        <dbReference type="EMBL" id="KAF4308381.1"/>
    </source>
</evidence>
<feature type="region of interest" description="Disordered" evidence="21">
    <location>
        <begin position="249"/>
        <end position="302"/>
    </location>
</feature>
<evidence type="ECO:0000256" key="9">
    <source>
        <dbReference type="ARBA" id="ARBA00022989"/>
    </source>
</evidence>
<comment type="similarity">
    <text evidence="3">Belongs to the phytoene/squalene synthase family.</text>
</comment>
<feature type="transmembrane region" description="Helical" evidence="22">
    <location>
        <begin position="1307"/>
        <end position="1332"/>
    </location>
</feature>
<dbReference type="PROSITE" id="PS50297">
    <property type="entry name" value="ANK_REP_REGION"/>
    <property type="match status" value="4"/>
</dbReference>
<proteinExistence type="inferred from homology"/>
<dbReference type="PROSITE" id="PS50005">
    <property type="entry name" value="TPR"/>
    <property type="match status" value="1"/>
</dbReference>
<comment type="cofactor">
    <cofactor evidence="1">
        <name>Mg(2+)</name>
        <dbReference type="ChEBI" id="CHEBI:18420"/>
    </cofactor>
</comment>
<keyword evidence="20" id="KW-0802">TPR repeat</keyword>
<keyword evidence="9 22" id="KW-1133">Transmembrane helix</keyword>
<evidence type="ECO:0000256" key="6">
    <source>
        <dbReference type="ARBA" id="ARBA00022679"/>
    </source>
</evidence>
<evidence type="ECO:0000256" key="5">
    <source>
        <dbReference type="ARBA" id="ARBA00022516"/>
    </source>
</evidence>
<comment type="function">
    <text evidence="18">Squalene synthase; part of the gene cluster that mediates the biosynthesis of squalestatin S1 (SQS1, also known as zaragozic acid A), a heavily oxidized fungal polyketide that offers potent cholesterol lowering activity by targeting squalene synthase (SS). Catalyzes the condensation of 2 two farnesyl pyrophosphate moieties to form squalene. The presence of a gene encoding a squalene synthase supports the identification of the cluster as being responsible for SQS1 production and suggests a likely mechanism for self-resistance.</text>
</comment>
<dbReference type="CDD" id="cd00683">
    <property type="entry name" value="Trans_IPPS_HH"/>
    <property type="match status" value="1"/>
</dbReference>
<dbReference type="SUPFAM" id="SSF48403">
    <property type="entry name" value="Ankyrin repeat"/>
    <property type="match status" value="1"/>
</dbReference>
<evidence type="ECO:0000256" key="15">
    <source>
        <dbReference type="ARBA" id="ARBA00023268"/>
    </source>
</evidence>
<evidence type="ECO:0000256" key="3">
    <source>
        <dbReference type="ARBA" id="ARBA00006251"/>
    </source>
</evidence>
<feature type="compositionally biased region" description="Acidic residues" evidence="21">
    <location>
        <begin position="289"/>
        <end position="299"/>
    </location>
</feature>
<dbReference type="InterPro" id="IPR006449">
    <property type="entry name" value="Squal_synth-like"/>
</dbReference>
<dbReference type="InterPro" id="IPR008949">
    <property type="entry name" value="Isoprenoid_synthase_dom_sf"/>
</dbReference>
<dbReference type="InterPro" id="IPR019734">
    <property type="entry name" value="TPR_rpt"/>
</dbReference>
<evidence type="ECO:0000256" key="17">
    <source>
        <dbReference type="ARBA" id="ARBA00051754"/>
    </source>
</evidence>
<dbReference type="GO" id="GO:0005789">
    <property type="term" value="C:endoplasmic reticulum membrane"/>
    <property type="evidence" value="ECO:0007669"/>
    <property type="project" value="TreeGrafter"/>
</dbReference>
<dbReference type="Gene3D" id="1.10.600.10">
    <property type="entry name" value="Farnesyl Diphosphate Synthase"/>
    <property type="match status" value="1"/>
</dbReference>
<dbReference type="PROSITE" id="PS50088">
    <property type="entry name" value="ANK_REPEAT"/>
    <property type="match status" value="7"/>
</dbReference>
<comment type="subcellular location">
    <subcellularLocation>
        <location evidence="2">Membrane</location>
    </subcellularLocation>
</comment>
<sequence length="1370" mass="154425">MDPLSICASAANIAQLAGTIISKLASFCEAARHVDVTVSGFQIEVKNFQMALKLLAETRKTWQQRPMQSIEEAHWRNIDKLLFRCGKTLKMLQKLLEECEVKQTVGGKPMAQLRLNMKSHIVCILRSHIKSYTQALQLSLSTLTLVNQWQNNASIEHEVRELTMEIQDFKATLSSRSIAVPGADDMATAETEVDMPDEQEIKAGVEEIILSAAAVSEAATSAYQPDAESIRGRTQFTRQPNVQTWMESLESPLQSPGNDFRSLAGPSTAELIPPRREEPKDSGIGTDEHSDDDDDPDPGMEDHFSEDVLRVLIDRFKRQAIEDFEKGNYHRAETAQKMMIKYLDERKRNHGITYDNAEAFETLAQIYYKQRQLEEAKSIYSQLLEEHKERQPDIWRWYFYYAKMYQEQERFEKAARYAKRAFTGAERCLPKEDPFISEAVALFAQICQQRGEHILAEALREQYLDDKPRQLSMASLEIVRTDSSGRSWLSEAGHDPASPNFDPKRAMKFSIERDSEAGVKEVLQKIQDGEKRRELGKESLRWAIQGRRRAIATLLMDSDLGFAIDAPLADGKTPLIYAIQAKDDGIVQDIMQRGASPEMRCTKGITPLIYAVMSGHEAIAAILLGKGARVDDRACGMTALLRAVDLKADNMVKLLLANDAGLEECGPRKWSSSSSSDISWTALLAAAYAGSSEIAHLLLEKHANIEAKTSTGASALMYAAEEKHLTVVRLLLSAGADVHALDRKGDTALHRTVRKSGHVEIIDAVIGKGGNLDAANKEGETTLHIAASKSGGQRLLSALLDRQANREATDVAGRTPLHVAIEKRQEGNVTTLLDRGADINAMDKYGQNAAKLAQRSSPEIQILIKRQKKRSNTAALTIHQAHTRALAVNMPKASDVVYYMFHVQELRSIIQWKVWHNPVHERDESKECESLRQCFVFLEKTSRSFSAVIQELHPELLVPVCLFYLILRGLDTIEDDMTIDLKTKEPLLRDFDNILERDGWNFTGNGPNEKDKKLLVQFEVVIEEFKKIKKPYQVIIKDITKKMGDGMADYANNAEHNKYGVNTVKDYELYCHYVAGLVGEGLTRLFVEADLANTALLKRSELHESMGQFLQQVNVIRDIKEDLDDGRKFWPREIWSKHVDNFEDLFKPENREKALNCNSEMILTALRRAPDCLFYLAGLRDQSVFNFCAIPQAMAIATLEVCFRNPAIFEKNVKITKGQACALMTRSTQNLQIVCEVFREFSRKILKKNDPRDPNFLEISIACGKIEQFIESIFPSQTAQNKEMKPSLSPEEEAKKKREAEDAKWDLIYMGIAVMCTLTVVSLMMLLVAWFAGARFDIAYHQLKQGLFKAPAPGSEEAQQVIEKFDHGEL</sequence>
<name>A0A8H4N759_9PEZI</name>
<dbReference type="InterPro" id="IPR033904">
    <property type="entry name" value="Trans_IPPS_HH"/>
</dbReference>
<accession>A0A8H4N759</accession>
<dbReference type="InterPro" id="IPR036770">
    <property type="entry name" value="Ankyrin_rpt-contain_sf"/>
</dbReference>
<evidence type="ECO:0000256" key="16">
    <source>
        <dbReference type="ARBA" id="ARBA00050857"/>
    </source>
</evidence>
<keyword evidence="24" id="KW-1185">Reference proteome</keyword>
<dbReference type="GO" id="GO:0051996">
    <property type="term" value="F:squalene synthase [NAD(P)H] activity"/>
    <property type="evidence" value="ECO:0007669"/>
    <property type="project" value="UniProtKB-EC"/>
</dbReference>
<keyword evidence="12 22" id="KW-0472">Membrane</keyword>
<dbReference type="SUPFAM" id="SSF48452">
    <property type="entry name" value="TPR-like"/>
    <property type="match status" value="1"/>
</dbReference>
<evidence type="ECO:0000256" key="20">
    <source>
        <dbReference type="PROSITE-ProRule" id="PRU00339"/>
    </source>
</evidence>
<feature type="repeat" description="ANK" evidence="19">
    <location>
        <begin position="678"/>
        <end position="710"/>
    </location>
</feature>
<dbReference type="InterPro" id="IPR011990">
    <property type="entry name" value="TPR-like_helical_dom_sf"/>
</dbReference>
<comment type="caution">
    <text evidence="23">The sequence shown here is derived from an EMBL/GenBank/DDBJ whole genome shotgun (WGS) entry which is preliminary data.</text>
</comment>
<keyword evidence="6" id="KW-0808">Transferase</keyword>
<dbReference type="InterPro" id="IPR002060">
    <property type="entry name" value="Squ/phyt_synthse"/>
</dbReference>
<dbReference type="GO" id="GO:0045338">
    <property type="term" value="P:farnesyl diphosphate metabolic process"/>
    <property type="evidence" value="ECO:0007669"/>
    <property type="project" value="InterPro"/>
</dbReference>
<feature type="repeat" description="ANK" evidence="19">
    <location>
        <begin position="570"/>
        <end position="602"/>
    </location>
</feature>
<dbReference type="NCBIfam" id="TIGR01559">
    <property type="entry name" value="squal_synth"/>
    <property type="match status" value="1"/>
</dbReference>
<evidence type="ECO:0000256" key="19">
    <source>
        <dbReference type="PROSITE-ProRule" id="PRU00023"/>
    </source>
</evidence>
<dbReference type="EMBL" id="WWBZ02000022">
    <property type="protein sequence ID" value="KAF4308381.1"/>
    <property type="molecule type" value="Genomic_DNA"/>
</dbReference>
<feature type="repeat" description="ANK" evidence="19">
    <location>
        <begin position="711"/>
        <end position="743"/>
    </location>
</feature>
<dbReference type="InterPro" id="IPR002110">
    <property type="entry name" value="Ankyrin_rpt"/>
</dbReference>
<keyword evidence="5" id="KW-0444">Lipid biosynthesis</keyword>
<feature type="repeat" description="ANK" evidence="19">
    <location>
        <begin position="778"/>
        <end position="811"/>
    </location>
</feature>
<evidence type="ECO:0000256" key="4">
    <source>
        <dbReference type="ARBA" id="ARBA00012373"/>
    </source>
</evidence>
<dbReference type="PANTHER" id="PTHR11626:SF2">
    <property type="entry name" value="SQUALENE SYNTHASE"/>
    <property type="match status" value="1"/>
</dbReference>
<feature type="region of interest" description="Disordered" evidence="21">
    <location>
        <begin position="1277"/>
        <end position="1296"/>
    </location>
</feature>
<organism evidence="23 24">
    <name type="scientific">Botryosphaeria dothidea</name>
    <dbReference type="NCBI Taxonomy" id="55169"/>
    <lineage>
        <taxon>Eukaryota</taxon>
        <taxon>Fungi</taxon>
        <taxon>Dikarya</taxon>
        <taxon>Ascomycota</taxon>
        <taxon>Pezizomycotina</taxon>
        <taxon>Dothideomycetes</taxon>
        <taxon>Dothideomycetes incertae sedis</taxon>
        <taxon>Botryosphaeriales</taxon>
        <taxon>Botryosphaeriaceae</taxon>
        <taxon>Botryosphaeria</taxon>
    </lineage>
</organism>
<dbReference type="FunFam" id="1.10.600.10:FF:000003">
    <property type="entry name" value="Farnesyl-diphosphate farnesyltransferase 1"/>
    <property type="match status" value="1"/>
</dbReference>
<dbReference type="SFLD" id="SFLDG01018">
    <property type="entry name" value="Squalene/Phytoene_Synthase_Lik"/>
    <property type="match status" value="1"/>
</dbReference>
<dbReference type="SUPFAM" id="SSF48576">
    <property type="entry name" value="Terpenoid synthases"/>
    <property type="match status" value="1"/>
</dbReference>
<dbReference type="PRINTS" id="PR01415">
    <property type="entry name" value="ANKYRIN"/>
</dbReference>
<evidence type="ECO:0000256" key="2">
    <source>
        <dbReference type="ARBA" id="ARBA00004370"/>
    </source>
</evidence>
<feature type="repeat" description="TPR" evidence="20">
    <location>
        <begin position="357"/>
        <end position="390"/>
    </location>
</feature>
<evidence type="ECO:0000256" key="11">
    <source>
        <dbReference type="ARBA" id="ARBA00023098"/>
    </source>
</evidence>
<evidence type="ECO:0000256" key="21">
    <source>
        <dbReference type="SAM" id="MobiDB-lite"/>
    </source>
</evidence>
<comment type="catalytic activity">
    <reaction evidence="17">
        <text>2 (2E,6E)-farnesyl diphosphate + NADH + H(+) = squalene + 2 diphosphate + NAD(+)</text>
        <dbReference type="Rhea" id="RHEA:32299"/>
        <dbReference type="ChEBI" id="CHEBI:15378"/>
        <dbReference type="ChEBI" id="CHEBI:15440"/>
        <dbReference type="ChEBI" id="CHEBI:33019"/>
        <dbReference type="ChEBI" id="CHEBI:57540"/>
        <dbReference type="ChEBI" id="CHEBI:57945"/>
        <dbReference type="ChEBI" id="CHEBI:175763"/>
        <dbReference type="EC" id="2.5.1.21"/>
    </reaction>
</comment>
<feature type="repeat" description="ANK" evidence="19">
    <location>
        <begin position="744"/>
        <end position="777"/>
    </location>
</feature>
<evidence type="ECO:0000256" key="7">
    <source>
        <dbReference type="ARBA" id="ARBA00022692"/>
    </source>
</evidence>
<dbReference type="GO" id="GO:0006696">
    <property type="term" value="P:ergosterol biosynthetic process"/>
    <property type="evidence" value="ECO:0007669"/>
    <property type="project" value="TreeGrafter"/>
</dbReference>
<keyword evidence="10" id="KW-0756">Sterol biosynthesis</keyword>
<dbReference type="Gene3D" id="1.25.40.20">
    <property type="entry name" value="Ankyrin repeat-containing domain"/>
    <property type="match status" value="1"/>
</dbReference>
<evidence type="ECO:0000256" key="8">
    <source>
        <dbReference type="ARBA" id="ARBA00022955"/>
    </source>
</evidence>
<evidence type="ECO:0000256" key="1">
    <source>
        <dbReference type="ARBA" id="ARBA00001946"/>
    </source>
</evidence>
<keyword evidence="11" id="KW-0443">Lipid metabolism</keyword>
<dbReference type="InterPro" id="IPR019845">
    <property type="entry name" value="Squalene/phytoene_synthase_CS"/>
</dbReference>
<dbReference type="Proteomes" id="UP000572817">
    <property type="component" value="Unassembled WGS sequence"/>
</dbReference>
<protein>
    <recommendedName>
        <fullName evidence="4">squalene synthase</fullName>
        <ecNumber evidence="4">2.5.1.21</ecNumber>
    </recommendedName>
</protein>
<gene>
    <name evidence="23" type="ORF">GTA08_BOTSDO04655</name>
</gene>
<dbReference type="SFLD" id="SFLDS00005">
    <property type="entry name" value="Isoprenoid_Synthase_Type_I"/>
    <property type="match status" value="1"/>
</dbReference>
<evidence type="ECO:0000256" key="22">
    <source>
        <dbReference type="SAM" id="Phobius"/>
    </source>
</evidence>
<feature type="repeat" description="ANK" evidence="19">
    <location>
        <begin position="812"/>
        <end position="844"/>
    </location>
</feature>
<evidence type="ECO:0000313" key="24">
    <source>
        <dbReference type="Proteomes" id="UP000572817"/>
    </source>
</evidence>
<dbReference type="InterPro" id="IPR044844">
    <property type="entry name" value="Trans_IPPS_euk-type"/>
</dbReference>
<dbReference type="EC" id="2.5.1.21" evidence="4"/>
<evidence type="ECO:0000256" key="14">
    <source>
        <dbReference type="ARBA" id="ARBA00023221"/>
    </source>
</evidence>
<evidence type="ECO:0000256" key="12">
    <source>
        <dbReference type="ARBA" id="ARBA00023136"/>
    </source>
</evidence>
<dbReference type="Pfam" id="PF12796">
    <property type="entry name" value="Ank_2"/>
    <property type="match status" value="3"/>
</dbReference>
<dbReference type="Gene3D" id="1.25.40.10">
    <property type="entry name" value="Tetratricopeptide repeat domain"/>
    <property type="match status" value="1"/>
</dbReference>
<keyword evidence="13" id="KW-1207">Sterol metabolism</keyword>
<dbReference type="PANTHER" id="PTHR11626">
    <property type="entry name" value="FARNESYL-DIPHOSPHATE FARNESYLTRANSFERASE"/>
    <property type="match status" value="1"/>
</dbReference>
<keyword evidence="19" id="KW-0040">ANK repeat</keyword>
<keyword evidence="7 22" id="KW-0812">Transmembrane</keyword>
<dbReference type="SMART" id="SM00248">
    <property type="entry name" value="ANK"/>
    <property type="match status" value="8"/>
</dbReference>
<keyword evidence="14" id="KW-0753">Steroid metabolism</keyword>
<dbReference type="OrthoDB" id="195446at2759"/>
<keyword evidence="15" id="KW-0511">Multifunctional enzyme</keyword>
<dbReference type="PROSITE" id="PS01044">
    <property type="entry name" value="SQUALEN_PHYTOEN_SYN_1"/>
    <property type="match status" value="1"/>
</dbReference>
<keyword evidence="8" id="KW-0752">Steroid biosynthesis</keyword>
<evidence type="ECO:0000256" key="18">
    <source>
        <dbReference type="ARBA" id="ARBA00053206"/>
    </source>
</evidence>
<evidence type="ECO:0000256" key="13">
    <source>
        <dbReference type="ARBA" id="ARBA00023166"/>
    </source>
</evidence>
<reference evidence="23" key="1">
    <citation type="submission" date="2020-04" db="EMBL/GenBank/DDBJ databases">
        <title>Genome Assembly and Annotation of Botryosphaeria dothidea sdau 11-99, a Latent Pathogen of Apple Fruit Ring Rot in China.</title>
        <authorList>
            <person name="Yu C."/>
            <person name="Diao Y."/>
            <person name="Lu Q."/>
            <person name="Zhao J."/>
            <person name="Cui S."/>
            <person name="Peng C."/>
            <person name="He B."/>
            <person name="Liu H."/>
        </authorList>
    </citation>
    <scope>NUCLEOTIDE SEQUENCE [LARGE SCALE GENOMIC DNA]</scope>
    <source>
        <strain evidence="23">Sdau11-99</strain>
    </source>
</reference>
<comment type="catalytic activity">
    <reaction evidence="16">
        <text>2 (2E,6E)-farnesyl diphosphate + NADPH + H(+) = squalene + 2 diphosphate + NADP(+)</text>
        <dbReference type="Rhea" id="RHEA:32295"/>
        <dbReference type="ChEBI" id="CHEBI:15378"/>
        <dbReference type="ChEBI" id="CHEBI:15440"/>
        <dbReference type="ChEBI" id="CHEBI:33019"/>
        <dbReference type="ChEBI" id="CHEBI:57783"/>
        <dbReference type="ChEBI" id="CHEBI:58349"/>
        <dbReference type="ChEBI" id="CHEBI:175763"/>
        <dbReference type="EC" id="2.5.1.21"/>
    </reaction>
</comment>
<feature type="repeat" description="ANK" evidence="19">
    <location>
        <begin position="603"/>
        <end position="635"/>
    </location>
</feature>